<reference evidence="2 3" key="1">
    <citation type="submission" date="2015-03" db="EMBL/GenBank/DDBJ databases">
        <authorList>
            <consortium name="Pathogen Informatics"/>
        </authorList>
    </citation>
    <scope>NUCLEOTIDE SEQUENCE [LARGE SCALE GENOMIC DNA]</scope>
    <source>
        <strain evidence="2 3">C09601061</strain>
    </source>
</reference>
<proteinExistence type="predicted"/>
<name>A0A654U948_MYCTX</name>
<evidence type="ECO:0000313" key="2">
    <source>
        <dbReference type="EMBL" id="CFS27717.1"/>
    </source>
</evidence>
<sequence length="58" mass="5684">MRVVLANDYSGPGSGLGGSDPNGVVSPARAFNLGSADDTTPPPSPILTAGSDAPECIN</sequence>
<dbReference type="EMBL" id="CGCX01004342">
    <property type="protein sequence ID" value="CFS27717.1"/>
    <property type="molecule type" value="Genomic_DNA"/>
</dbReference>
<gene>
    <name evidence="2" type="ORF">ERS007657_04727</name>
</gene>
<dbReference type="AlphaFoldDB" id="A0A654U948"/>
<evidence type="ECO:0000256" key="1">
    <source>
        <dbReference type="SAM" id="MobiDB-lite"/>
    </source>
</evidence>
<evidence type="ECO:0000313" key="3">
    <source>
        <dbReference type="Proteomes" id="UP000046680"/>
    </source>
</evidence>
<accession>A0A654U948</accession>
<dbReference type="Proteomes" id="UP000046680">
    <property type="component" value="Unassembled WGS sequence"/>
</dbReference>
<organism evidence="2 3">
    <name type="scientific">Mycobacterium tuberculosis</name>
    <dbReference type="NCBI Taxonomy" id="1773"/>
    <lineage>
        <taxon>Bacteria</taxon>
        <taxon>Bacillati</taxon>
        <taxon>Actinomycetota</taxon>
        <taxon>Actinomycetes</taxon>
        <taxon>Mycobacteriales</taxon>
        <taxon>Mycobacteriaceae</taxon>
        <taxon>Mycobacterium</taxon>
        <taxon>Mycobacterium tuberculosis complex</taxon>
    </lineage>
</organism>
<protein>
    <submittedName>
        <fullName evidence="2">Conserved protein of uncharacterized function, (CpsA-related protein)</fullName>
    </submittedName>
</protein>
<feature type="region of interest" description="Disordered" evidence="1">
    <location>
        <begin position="1"/>
        <end position="58"/>
    </location>
</feature>